<gene>
    <name evidence="1" type="ORF">DE4585_00756</name>
</gene>
<dbReference type="Proteomes" id="UP000295117">
    <property type="component" value="Unassembled WGS sequence"/>
</dbReference>
<dbReference type="EMBL" id="PECH01000004">
    <property type="protein sequence ID" value="TDZ85438.1"/>
    <property type="molecule type" value="Genomic_DNA"/>
</dbReference>
<name>A0A4R8S4B8_9MYCO</name>
<evidence type="ECO:0000313" key="2">
    <source>
        <dbReference type="Proteomes" id="UP000295117"/>
    </source>
</evidence>
<proteinExistence type="predicted"/>
<accession>A0A4R8S4B8</accession>
<protein>
    <submittedName>
        <fullName evidence="1">Uncharacterized protein</fullName>
    </submittedName>
</protein>
<evidence type="ECO:0000313" key="1">
    <source>
        <dbReference type="EMBL" id="TDZ85438.1"/>
    </source>
</evidence>
<reference evidence="1 2" key="1">
    <citation type="journal article" date="2019" name="Sci. Rep.">
        <title>Extended insight into the Mycobacterium chelonae-abscessus complex through whole genome sequencing of Mycobacterium salmoniphilum outbreak and Mycobacterium salmoniphilum-like strains.</title>
        <authorList>
            <person name="Behra P.R.K."/>
            <person name="Das S."/>
            <person name="Pettersson B.M.F."/>
            <person name="Shirreff L."/>
            <person name="DuCote T."/>
            <person name="Jacobsson K.G."/>
            <person name="Ennis D.G."/>
            <person name="Kirsebom L.A."/>
        </authorList>
    </citation>
    <scope>NUCLEOTIDE SEQUENCE [LARGE SCALE GENOMIC DNA]</scope>
    <source>
        <strain evidence="1 2">DE 4585</strain>
    </source>
</reference>
<organism evidence="1 2">
    <name type="scientific">Mycobacteroides salmoniphilum</name>
    <dbReference type="NCBI Taxonomy" id="404941"/>
    <lineage>
        <taxon>Bacteria</taxon>
        <taxon>Bacillati</taxon>
        <taxon>Actinomycetota</taxon>
        <taxon>Actinomycetes</taxon>
        <taxon>Mycobacteriales</taxon>
        <taxon>Mycobacteriaceae</taxon>
        <taxon>Mycobacteroides</taxon>
    </lineage>
</organism>
<dbReference type="AlphaFoldDB" id="A0A4R8S4B8"/>
<sequence>MRPINWSCMDCGINTDDVDGLGRDEYYMLHHDLWLGINPNEAGHLCIGCAESRLGRPLIRTDFTDAPVNTKPRRASVRLMSRLVHLD</sequence>
<comment type="caution">
    <text evidence="1">The sequence shown here is derived from an EMBL/GenBank/DDBJ whole genome shotgun (WGS) entry which is preliminary data.</text>
</comment>